<proteinExistence type="predicted"/>
<dbReference type="KEGG" id="vg:55616061"/>
<dbReference type="Proteomes" id="UP000318470">
    <property type="component" value="Segment"/>
</dbReference>
<organism evidence="1 2">
    <name type="scientific">Vibrio phage VAP7</name>
    <dbReference type="NCBI Taxonomy" id="2584487"/>
    <lineage>
        <taxon>Viruses</taxon>
        <taxon>Duplodnaviria</taxon>
        <taxon>Heunggongvirae</taxon>
        <taxon>Uroviricota</taxon>
        <taxon>Caudoviricetes</taxon>
        <taxon>Pantevenvirales</taxon>
        <taxon>Ackermannviridae</taxon>
        <taxon>Vapseptimavirus</taxon>
        <taxon>Vapseptimavirus VAP7</taxon>
    </lineage>
</organism>
<evidence type="ECO:0000313" key="2">
    <source>
        <dbReference type="Proteomes" id="UP000318470"/>
    </source>
</evidence>
<name>A0A4Y5TV28_9CAUD</name>
<reference evidence="1 2" key="1">
    <citation type="submission" date="2019-04" db="EMBL/GenBank/DDBJ databases">
        <authorList>
            <person name="Gao M."/>
            <person name="Bai C."/>
            <person name="Tong Y."/>
            <person name="Xu X."/>
        </authorList>
    </citation>
    <scope>NUCLEOTIDE SEQUENCE [LARGE SCALE GENOMIC DNA]</scope>
    <source>
        <strain evidence="1 2">Vibrio alginolyticus VA1</strain>
    </source>
</reference>
<protein>
    <submittedName>
        <fullName evidence="1">Uncharacterized protein</fullName>
    </submittedName>
</protein>
<dbReference type="EMBL" id="MK795384">
    <property type="protein sequence ID" value="QDB73224.1"/>
    <property type="molecule type" value="Genomic_DNA"/>
</dbReference>
<dbReference type="RefSeq" id="YP_009845698.1">
    <property type="nucleotide sequence ID" value="NC_048765.1"/>
</dbReference>
<sequence>MSDVIKDPVMLEAHIVQTSERKLSGPYEREEIAHWIARKEGELGDIYIQHQIVEV</sequence>
<keyword evidence="2" id="KW-1185">Reference proteome</keyword>
<evidence type="ECO:0000313" key="1">
    <source>
        <dbReference type="EMBL" id="QDB73224.1"/>
    </source>
</evidence>
<accession>A0A4Y5TV28</accession>
<dbReference type="GeneID" id="55616061"/>